<gene>
    <name evidence="9" type="ORF">V5799_021922</name>
</gene>
<evidence type="ECO:0000256" key="1">
    <source>
        <dbReference type="ARBA" id="ARBA00009860"/>
    </source>
</evidence>
<dbReference type="GO" id="GO:0000340">
    <property type="term" value="F:RNA 7-methylguanosine cap binding"/>
    <property type="evidence" value="ECO:0007669"/>
    <property type="project" value="TreeGrafter"/>
</dbReference>
<dbReference type="Gene3D" id="3.30.760.10">
    <property type="entry name" value="RNA Cap, Translation Initiation Factor Eif4e"/>
    <property type="match status" value="1"/>
</dbReference>
<keyword evidence="4 7" id="KW-0694">RNA-binding</keyword>
<keyword evidence="3" id="KW-0810">Translation regulation</keyword>
<dbReference type="PROSITE" id="PS00813">
    <property type="entry name" value="IF4E"/>
    <property type="match status" value="1"/>
</dbReference>
<evidence type="ECO:0000256" key="7">
    <source>
        <dbReference type="RuleBase" id="RU004374"/>
    </source>
</evidence>
<dbReference type="PANTHER" id="PTHR11960:SF8">
    <property type="entry name" value="EUKARYOTIC TRANSLATION INITIATION FACTOR 4E1-RELATED"/>
    <property type="match status" value="1"/>
</dbReference>
<dbReference type="GO" id="GO:0006417">
    <property type="term" value="P:regulation of translation"/>
    <property type="evidence" value="ECO:0007669"/>
    <property type="project" value="UniProtKB-KW"/>
</dbReference>
<keyword evidence="10" id="KW-1185">Reference proteome</keyword>
<evidence type="ECO:0000313" key="10">
    <source>
        <dbReference type="Proteomes" id="UP001321473"/>
    </source>
</evidence>
<dbReference type="InterPro" id="IPR001040">
    <property type="entry name" value="TIF_eIF_4E"/>
</dbReference>
<dbReference type="InterPro" id="IPR019770">
    <property type="entry name" value="TIF_eIF_4E_CS"/>
</dbReference>
<accession>A0AAQ4FNZ1</accession>
<dbReference type="AlphaFoldDB" id="A0AAQ4FNZ1"/>
<reference evidence="9 10" key="1">
    <citation type="journal article" date="2023" name="Arcadia Sci">
        <title>De novo assembly of a long-read Amblyomma americanum tick genome.</title>
        <authorList>
            <person name="Chou S."/>
            <person name="Poskanzer K.E."/>
            <person name="Rollins M."/>
            <person name="Thuy-Boun P.S."/>
        </authorList>
    </citation>
    <scope>NUCLEOTIDE SEQUENCE [LARGE SCALE GENOMIC DNA]</scope>
    <source>
        <strain evidence="9">F_SG_1</strain>
        <tissue evidence="9">Salivary glands</tissue>
    </source>
</reference>
<dbReference type="PANTHER" id="PTHR11960">
    <property type="entry name" value="EUKARYOTIC TRANSLATION INITIATION FACTOR 4E RELATED"/>
    <property type="match status" value="1"/>
</dbReference>
<protein>
    <recommendedName>
        <fullName evidence="6">eIF-4F 25 kDa subunit</fullName>
    </recommendedName>
</protein>
<sequence>MSVENKPSERDLEKAASSQQARTDTSPEAPLKHPLEHRWSLWYYRNDGNRSWEENLVEISSFDTVEDFWALYNHLELPSKIAQGCDYSIFKYGIKPMWEDSRNRQGGRWLIYLNKDQAASEVDTYWLELLLCLIGEGFDELGADVCGAVVQNRTTIDKVSLWTADYRSADRNIQIGRTLKKRLNMHPRSRVEYQAHVDTQAKVHPSTRARYVV</sequence>
<feature type="region of interest" description="Disordered" evidence="8">
    <location>
        <begin position="1"/>
        <end position="31"/>
    </location>
</feature>
<feature type="compositionally biased region" description="Polar residues" evidence="8">
    <location>
        <begin position="16"/>
        <end position="26"/>
    </location>
</feature>
<evidence type="ECO:0000256" key="4">
    <source>
        <dbReference type="ARBA" id="ARBA00022884"/>
    </source>
</evidence>
<dbReference type="SUPFAM" id="SSF55418">
    <property type="entry name" value="eIF4e-like"/>
    <property type="match status" value="1"/>
</dbReference>
<evidence type="ECO:0000256" key="3">
    <source>
        <dbReference type="ARBA" id="ARBA00022845"/>
    </source>
</evidence>
<dbReference type="GO" id="GO:0003743">
    <property type="term" value="F:translation initiation factor activity"/>
    <property type="evidence" value="ECO:0007669"/>
    <property type="project" value="UniProtKB-KW"/>
</dbReference>
<comment type="caution">
    <text evidence="9">The sequence shown here is derived from an EMBL/GenBank/DDBJ whole genome shotgun (WGS) entry which is preliminary data.</text>
</comment>
<comment type="similarity">
    <text evidence="1 7">Belongs to the eukaryotic initiation factor 4E family.</text>
</comment>
<organism evidence="9 10">
    <name type="scientific">Amblyomma americanum</name>
    <name type="common">Lone star tick</name>
    <dbReference type="NCBI Taxonomy" id="6943"/>
    <lineage>
        <taxon>Eukaryota</taxon>
        <taxon>Metazoa</taxon>
        <taxon>Ecdysozoa</taxon>
        <taxon>Arthropoda</taxon>
        <taxon>Chelicerata</taxon>
        <taxon>Arachnida</taxon>
        <taxon>Acari</taxon>
        <taxon>Parasitiformes</taxon>
        <taxon>Ixodida</taxon>
        <taxon>Ixodoidea</taxon>
        <taxon>Ixodidae</taxon>
        <taxon>Amblyomminae</taxon>
        <taxon>Amblyomma</taxon>
    </lineage>
</organism>
<evidence type="ECO:0000313" key="9">
    <source>
        <dbReference type="EMBL" id="KAK8788298.1"/>
    </source>
</evidence>
<dbReference type="EMBL" id="JARKHS020000959">
    <property type="protein sequence ID" value="KAK8788298.1"/>
    <property type="molecule type" value="Genomic_DNA"/>
</dbReference>
<dbReference type="InterPro" id="IPR023398">
    <property type="entry name" value="TIF_eIF4e-like"/>
</dbReference>
<keyword evidence="5 7" id="KW-0648">Protein biosynthesis</keyword>
<proteinExistence type="inferred from homology"/>
<dbReference type="GO" id="GO:0016281">
    <property type="term" value="C:eukaryotic translation initiation factor 4F complex"/>
    <property type="evidence" value="ECO:0007669"/>
    <property type="project" value="TreeGrafter"/>
</dbReference>
<dbReference type="Pfam" id="PF01652">
    <property type="entry name" value="IF4E"/>
    <property type="match status" value="1"/>
</dbReference>
<evidence type="ECO:0000256" key="8">
    <source>
        <dbReference type="SAM" id="MobiDB-lite"/>
    </source>
</evidence>
<keyword evidence="2 7" id="KW-0396">Initiation factor</keyword>
<name>A0AAQ4FNZ1_AMBAM</name>
<evidence type="ECO:0000256" key="2">
    <source>
        <dbReference type="ARBA" id="ARBA00022540"/>
    </source>
</evidence>
<dbReference type="Proteomes" id="UP001321473">
    <property type="component" value="Unassembled WGS sequence"/>
</dbReference>
<feature type="compositionally biased region" description="Basic and acidic residues" evidence="8">
    <location>
        <begin position="1"/>
        <end position="14"/>
    </location>
</feature>
<evidence type="ECO:0000256" key="5">
    <source>
        <dbReference type="ARBA" id="ARBA00022917"/>
    </source>
</evidence>
<evidence type="ECO:0000256" key="6">
    <source>
        <dbReference type="ARBA" id="ARBA00032656"/>
    </source>
</evidence>